<dbReference type="PANTHER" id="PTHR40050:SF1">
    <property type="entry name" value="INNER SPORE COAT PROTEIN H"/>
    <property type="match status" value="1"/>
</dbReference>
<dbReference type="STRING" id="1642646.ING2E5A_2251"/>
<keyword evidence="3" id="KW-1185">Reference proteome</keyword>
<accession>A0A1G4G971</accession>
<sequence length="499" mass="57854">MSIIKNRMHNSKKTYSQTTLFLLLFAIPLFFNACDKEETGKVEEIFLDIEISKLPDKTTFRLGETPDFTGIEVQEIYTDGTKKPNNNFKIDWSTDIFKRGTTQATVTARGRRATFEISFGGDLVDTGLPVVYIETVDQAPVASKDNYVEGTLVIKENGKTVTEKSMRIKGRGNATWTYPKKPYKIKLDKKASILGMEEAKDWVLLANYCDKTLLRTAIAFKLSRLMRFPWTPDDRFVELVLNGEYLGNYQLVEPVEQGTNRVDIPDDGFLFERDGYYNQEVNYFVSSRGYGFSFKNPDPEEDLTPQQWEYIKNYVDTFEGVLASSTFNDPQDGYARFIDVASFVRWFVYHNILANMDTNVYMVKEDMGNSKIEMYPVWDFEWSLGIGWYDGARPRPANYYVWESNAFYYDKLLQDPAFKAEIRNLWNSTAVTDEILNFIDETAEMLDQSQQLNFKRWNILNERVSVGGIPLGSYKAEVDCDRQFFINHMNWLNSQFSTY</sequence>
<keyword evidence="1" id="KW-0732">Signal</keyword>
<dbReference type="KEGG" id="pmuc:ING2E5A_2251"/>
<proteinExistence type="predicted"/>
<dbReference type="Pfam" id="PF08757">
    <property type="entry name" value="CotH"/>
    <property type="match status" value="1"/>
</dbReference>
<dbReference type="PANTHER" id="PTHR40050">
    <property type="entry name" value="INNER SPORE COAT PROTEIN H"/>
    <property type="match status" value="1"/>
</dbReference>
<keyword evidence="2" id="KW-0167">Capsid protein</keyword>
<evidence type="ECO:0000256" key="1">
    <source>
        <dbReference type="SAM" id="SignalP"/>
    </source>
</evidence>
<dbReference type="Gene3D" id="2.60.40.3630">
    <property type="match status" value="1"/>
</dbReference>
<feature type="signal peptide" evidence="1">
    <location>
        <begin position="1"/>
        <end position="33"/>
    </location>
</feature>
<gene>
    <name evidence="2" type="ORF">ING2E5A_2251</name>
</gene>
<protein>
    <submittedName>
        <fullName evidence="2">Spore coat protein CotH</fullName>
    </submittedName>
</protein>
<dbReference type="InterPro" id="IPR014867">
    <property type="entry name" value="Spore_coat_CotH_CotH2/3/7"/>
</dbReference>
<keyword evidence="2" id="KW-0946">Virion</keyword>
<dbReference type="Proteomes" id="UP000178485">
    <property type="component" value="Chromosome i"/>
</dbReference>
<evidence type="ECO:0000313" key="2">
    <source>
        <dbReference type="EMBL" id="SCM59062.1"/>
    </source>
</evidence>
<dbReference type="AlphaFoldDB" id="A0A1G4G971"/>
<dbReference type="RefSeq" id="WP_071137404.1">
    <property type="nucleotide sequence ID" value="NZ_DUQN01000051.1"/>
</dbReference>
<feature type="chain" id="PRO_5009603971" evidence="1">
    <location>
        <begin position="34"/>
        <end position="499"/>
    </location>
</feature>
<organism evidence="2 3">
    <name type="scientific">Petrimonas mucosa</name>
    <dbReference type="NCBI Taxonomy" id="1642646"/>
    <lineage>
        <taxon>Bacteria</taxon>
        <taxon>Pseudomonadati</taxon>
        <taxon>Bacteroidota</taxon>
        <taxon>Bacteroidia</taxon>
        <taxon>Bacteroidales</taxon>
        <taxon>Dysgonomonadaceae</taxon>
        <taxon>Petrimonas</taxon>
    </lineage>
</organism>
<name>A0A1G4G971_9BACT</name>
<reference evidence="2 3" key="1">
    <citation type="submission" date="2016-08" db="EMBL/GenBank/DDBJ databases">
        <authorList>
            <person name="Seilhamer J.J."/>
        </authorList>
    </citation>
    <scope>NUCLEOTIDE SEQUENCE [LARGE SCALE GENOMIC DNA]</scope>
    <source>
        <strain evidence="2">ING2-E5A</strain>
    </source>
</reference>
<dbReference type="EMBL" id="LT608328">
    <property type="protein sequence ID" value="SCM59062.1"/>
    <property type="molecule type" value="Genomic_DNA"/>
</dbReference>
<evidence type="ECO:0000313" key="3">
    <source>
        <dbReference type="Proteomes" id="UP000178485"/>
    </source>
</evidence>